<keyword evidence="2" id="KW-1185">Reference proteome</keyword>
<dbReference type="AlphaFoldDB" id="A0AAD7LGW5"/>
<reference evidence="1" key="1">
    <citation type="journal article" date="2023" name="Science">
        <title>Elucidation of the pathway for biosynthesis of saponin adjuvants from the soapbark tree.</title>
        <authorList>
            <person name="Reed J."/>
            <person name="Orme A."/>
            <person name="El-Demerdash A."/>
            <person name="Owen C."/>
            <person name="Martin L.B.B."/>
            <person name="Misra R.C."/>
            <person name="Kikuchi S."/>
            <person name="Rejzek M."/>
            <person name="Martin A.C."/>
            <person name="Harkess A."/>
            <person name="Leebens-Mack J."/>
            <person name="Louveau T."/>
            <person name="Stephenson M.J."/>
            <person name="Osbourn A."/>
        </authorList>
    </citation>
    <scope>NUCLEOTIDE SEQUENCE</scope>
    <source>
        <strain evidence="1">S10</strain>
    </source>
</reference>
<dbReference type="GO" id="GO:0016740">
    <property type="term" value="F:transferase activity"/>
    <property type="evidence" value="ECO:0007669"/>
    <property type="project" value="UniProtKB-KW"/>
</dbReference>
<dbReference type="KEGG" id="qsa:O6P43_018585"/>
<evidence type="ECO:0000313" key="2">
    <source>
        <dbReference type="Proteomes" id="UP001163823"/>
    </source>
</evidence>
<dbReference type="EMBL" id="JARAOO010000008">
    <property type="protein sequence ID" value="KAJ7957757.1"/>
    <property type="molecule type" value="Genomic_DNA"/>
</dbReference>
<keyword evidence="1" id="KW-0808">Transferase</keyword>
<protein>
    <submittedName>
        <fullName evidence="1">RING-type E3 ubiquitin transferase</fullName>
    </submittedName>
</protein>
<comment type="caution">
    <text evidence="1">The sequence shown here is derived from an EMBL/GenBank/DDBJ whole genome shotgun (WGS) entry which is preliminary data.</text>
</comment>
<sequence length="244" mass="27928">MCAFTEAYLFEISHIRYYTLIRLRKELCWMAIAGTSELRNIKVHHLMCLELQKFIDRISQILPAIESSRPRCSLGMQALCSLQVALDKAKLLIQHCSESSKLYLAITADRIVLRCEKIRNALELCLSQLQNMAPSSLAAKIAGVVHDLKSVEFSVEYAEDEAGKLILKLLQKDSPTSDSTKWAELEALQNVAFMLKITSHSAIVMEKRSIKLLVEKLHDTDQLKKILKYLLYLLRKYGEFIRQL</sequence>
<evidence type="ECO:0000313" key="1">
    <source>
        <dbReference type="EMBL" id="KAJ7957757.1"/>
    </source>
</evidence>
<name>A0AAD7LGW5_QUISA</name>
<gene>
    <name evidence="1" type="ORF">O6P43_018585</name>
</gene>
<accession>A0AAD7LGW5</accession>
<dbReference type="GO" id="GO:0007166">
    <property type="term" value="P:cell surface receptor signaling pathway"/>
    <property type="evidence" value="ECO:0007669"/>
    <property type="project" value="InterPro"/>
</dbReference>
<dbReference type="Gene3D" id="1.20.930.20">
    <property type="entry name" value="Adaptor protein Cbl, N-terminal domain"/>
    <property type="match status" value="1"/>
</dbReference>
<dbReference type="Proteomes" id="UP001163823">
    <property type="component" value="Chromosome 8"/>
</dbReference>
<organism evidence="1 2">
    <name type="scientific">Quillaja saponaria</name>
    <name type="common">Soap bark tree</name>
    <dbReference type="NCBI Taxonomy" id="32244"/>
    <lineage>
        <taxon>Eukaryota</taxon>
        <taxon>Viridiplantae</taxon>
        <taxon>Streptophyta</taxon>
        <taxon>Embryophyta</taxon>
        <taxon>Tracheophyta</taxon>
        <taxon>Spermatophyta</taxon>
        <taxon>Magnoliopsida</taxon>
        <taxon>eudicotyledons</taxon>
        <taxon>Gunneridae</taxon>
        <taxon>Pentapetalae</taxon>
        <taxon>rosids</taxon>
        <taxon>fabids</taxon>
        <taxon>Fabales</taxon>
        <taxon>Quillajaceae</taxon>
        <taxon>Quillaja</taxon>
    </lineage>
</organism>
<proteinExistence type="predicted"/>
<dbReference type="InterPro" id="IPR036537">
    <property type="entry name" value="Adaptor_Cbl_N_dom_sf"/>
</dbReference>